<evidence type="ECO:0000256" key="1">
    <source>
        <dbReference type="ARBA" id="ARBA00022692"/>
    </source>
</evidence>
<sequence length="402" mass="44243">MTLDIRYALHHAINIGTICIFAPVIALFCQHKGMDLSQIGLFFGVYFLAIILFELPSGAWADRFGRLNVFMLSKMLDCLNFALLFYFDYIPALYAASFVGGIARAMGSGAMEAWYVDQLKKVHRYHLMPSLLSNAHGWALVAMAFGAVSGAALVACNLQLPNNNSPYHWVLLVAFTMHLILGISVPFCFHEGEVKQTIRKERSDVNVIKKILMACIQHPILKRVLGLQIIHGFLLSSIQTYWQPQLLTMLNEKTDVFVFGWVSALFFFSAALSAAWIKRSHKGLLNNNGRQLLGIFGASSVLVLLLATTNSALLFIVVYLCFGFAIFAIKPLLAILMHQSIEDHQRATALSILSLALNLGGVLVGLALGTIADSAGVRVVWVISGVSGLIFVALLMRVKPNE</sequence>
<gene>
    <name evidence="6" type="ORF">GCM10007932_58300</name>
</gene>
<name>A0AAV5P236_9VIBR</name>
<proteinExistence type="predicted"/>
<feature type="transmembrane region" description="Helical" evidence="4">
    <location>
        <begin position="289"/>
        <end position="307"/>
    </location>
</feature>
<dbReference type="InterPro" id="IPR036259">
    <property type="entry name" value="MFS_trans_sf"/>
</dbReference>
<feature type="transmembrane region" description="Helical" evidence="4">
    <location>
        <begin position="258"/>
        <end position="277"/>
    </location>
</feature>
<feature type="transmembrane region" description="Helical" evidence="4">
    <location>
        <begin position="313"/>
        <end position="337"/>
    </location>
</feature>
<evidence type="ECO:0000256" key="4">
    <source>
        <dbReference type="SAM" id="Phobius"/>
    </source>
</evidence>
<feature type="transmembrane region" description="Helical" evidence="4">
    <location>
        <begin position="349"/>
        <end position="372"/>
    </location>
</feature>
<accession>A0AAV5P236</accession>
<dbReference type="PROSITE" id="PS50850">
    <property type="entry name" value="MFS"/>
    <property type="match status" value="1"/>
</dbReference>
<dbReference type="Gene3D" id="1.20.1250.20">
    <property type="entry name" value="MFS general substrate transporter like domains"/>
    <property type="match status" value="1"/>
</dbReference>
<dbReference type="Proteomes" id="UP001156690">
    <property type="component" value="Unassembled WGS sequence"/>
</dbReference>
<dbReference type="PANTHER" id="PTHR23530:SF1">
    <property type="entry name" value="PERMEASE, MAJOR FACILITATOR SUPERFAMILY-RELATED"/>
    <property type="match status" value="1"/>
</dbReference>
<evidence type="ECO:0000256" key="3">
    <source>
        <dbReference type="ARBA" id="ARBA00023136"/>
    </source>
</evidence>
<keyword evidence="2 4" id="KW-1133">Transmembrane helix</keyword>
<reference evidence="7" key="1">
    <citation type="journal article" date="2019" name="Int. J. Syst. Evol. Microbiol.">
        <title>The Global Catalogue of Microorganisms (GCM) 10K type strain sequencing project: providing services to taxonomists for standard genome sequencing and annotation.</title>
        <authorList>
            <consortium name="The Broad Institute Genomics Platform"/>
            <consortium name="The Broad Institute Genome Sequencing Center for Infectious Disease"/>
            <person name="Wu L."/>
            <person name="Ma J."/>
        </authorList>
    </citation>
    <scope>NUCLEOTIDE SEQUENCE [LARGE SCALE GENOMIC DNA]</scope>
    <source>
        <strain evidence="7">NBRC 15640</strain>
    </source>
</reference>
<keyword evidence="3 4" id="KW-0472">Membrane</keyword>
<dbReference type="Pfam" id="PF07690">
    <property type="entry name" value="MFS_1"/>
    <property type="match status" value="1"/>
</dbReference>
<organism evidence="6 7">
    <name type="scientific">Vibrio penaeicida</name>
    <dbReference type="NCBI Taxonomy" id="104609"/>
    <lineage>
        <taxon>Bacteria</taxon>
        <taxon>Pseudomonadati</taxon>
        <taxon>Pseudomonadota</taxon>
        <taxon>Gammaproteobacteria</taxon>
        <taxon>Vibrionales</taxon>
        <taxon>Vibrionaceae</taxon>
        <taxon>Vibrio</taxon>
    </lineage>
</organism>
<feature type="transmembrane region" description="Helical" evidence="4">
    <location>
        <begin position="36"/>
        <end position="55"/>
    </location>
</feature>
<protein>
    <submittedName>
        <fullName evidence="6">MFS transporter</fullName>
    </submittedName>
</protein>
<dbReference type="InterPro" id="IPR053160">
    <property type="entry name" value="MFS_DHA3_Transporter"/>
</dbReference>
<dbReference type="RefSeq" id="WP_126609997.1">
    <property type="nucleotide sequence ID" value="NZ_AP025145.1"/>
</dbReference>
<dbReference type="AlphaFoldDB" id="A0AAV5P236"/>
<keyword evidence="7" id="KW-1185">Reference proteome</keyword>
<dbReference type="InterPro" id="IPR020846">
    <property type="entry name" value="MFS_dom"/>
</dbReference>
<dbReference type="PANTHER" id="PTHR23530">
    <property type="entry name" value="TRANSPORT PROTEIN-RELATED"/>
    <property type="match status" value="1"/>
</dbReference>
<feature type="transmembrane region" description="Helical" evidence="4">
    <location>
        <begin position="166"/>
        <end position="189"/>
    </location>
</feature>
<feature type="transmembrane region" description="Helical" evidence="4">
    <location>
        <begin position="378"/>
        <end position="396"/>
    </location>
</feature>
<dbReference type="InterPro" id="IPR011701">
    <property type="entry name" value="MFS"/>
</dbReference>
<evidence type="ECO:0000259" key="5">
    <source>
        <dbReference type="PROSITE" id="PS50850"/>
    </source>
</evidence>
<dbReference type="CDD" id="cd06174">
    <property type="entry name" value="MFS"/>
    <property type="match status" value="1"/>
</dbReference>
<evidence type="ECO:0000256" key="2">
    <source>
        <dbReference type="ARBA" id="ARBA00022989"/>
    </source>
</evidence>
<feature type="transmembrane region" description="Helical" evidence="4">
    <location>
        <begin position="137"/>
        <end position="160"/>
    </location>
</feature>
<evidence type="ECO:0000313" key="7">
    <source>
        <dbReference type="Proteomes" id="UP001156690"/>
    </source>
</evidence>
<comment type="caution">
    <text evidence="6">The sequence shown here is derived from an EMBL/GenBank/DDBJ whole genome shotgun (WGS) entry which is preliminary data.</text>
</comment>
<feature type="transmembrane region" description="Helical" evidence="4">
    <location>
        <begin position="12"/>
        <end position="30"/>
    </location>
</feature>
<evidence type="ECO:0000313" key="6">
    <source>
        <dbReference type="EMBL" id="GLQ76467.1"/>
    </source>
</evidence>
<feature type="domain" description="Major facilitator superfamily (MFS) profile" evidence="5">
    <location>
        <begin position="1"/>
        <end position="402"/>
    </location>
</feature>
<dbReference type="GO" id="GO:0022857">
    <property type="term" value="F:transmembrane transporter activity"/>
    <property type="evidence" value="ECO:0007669"/>
    <property type="project" value="InterPro"/>
</dbReference>
<keyword evidence="1 4" id="KW-0812">Transmembrane</keyword>
<dbReference type="SUPFAM" id="SSF103473">
    <property type="entry name" value="MFS general substrate transporter"/>
    <property type="match status" value="1"/>
</dbReference>
<dbReference type="EMBL" id="BSNX01000075">
    <property type="protein sequence ID" value="GLQ76467.1"/>
    <property type="molecule type" value="Genomic_DNA"/>
</dbReference>